<name>A0A1R4JPC8_9MICO</name>
<evidence type="ECO:0000313" key="1">
    <source>
        <dbReference type="EMBL" id="SJN33856.1"/>
    </source>
</evidence>
<proteinExistence type="predicted"/>
<reference evidence="2" key="1">
    <citation type="submission" date="2017-02" db="EMBL/GenBank/DDBJ databases">
        <authorList>
            <person name="Dridi B."/>
        </authorList>
    </citation>
    <scope>NUCLEOTIDE SEQUENCE [LARGE SCALE GENOMIC DNA]</scope>
    <source>
        <strain evidence="2">EB411</strain>
    </source>
</reference>
<evidence type="ECO:0000313" key="2">
    <source>
        <dbReference type="Proteomes" id="UP000196778"/>
    </source>
</evidence>
<sequence>MSTLGNWRTTGVGPVYSKMSNLVRYADTDVYAWLESTKQNRTLR</sequence>
<gene>
    <name evidence="1" type="ORF">FM119_08610</name>
</gene>
<dbReference type="AlphaFoldDB" id="A0A1R4JPC8"/>
<dbReference type="Proteomes" id="UP000196778">
    <property type="component" value="Unassembled WGS sequence"/>
</dbReference>
<organism evidence="1 2">
    <name type="scientific">Mycetocola reblochoni REB411</name>
    <dbReference type="NCBI Taxonomy" id="1255698"/>
    <lineage>
        <taxon>Bacteria</taxon>
        <taxon>Bacillati</taxon>
        <taxon>Actinomycetota</taxon>
        <taxon>Actinomycetes</taxon>
        <taxon>Micrococcales</taxon>
        <taxon>Microbacteriaceae</taxon>
        <taxon>Mycetocola</taxon>
    </lineage>
</organism>
<accession>A0A1R4JPC8</accession>
<protein>
    <recommendedName>
        <fullName evidence="3">Helix-turn-helix domain-containing protein</fullName>
    </recommendedName>
</protein>
<keyword evidence="2" id="KW-1185">Reference proteome</keyword>
<dbReference type="EMBL" id="FUKR01000050">
    <property type="protein sequence ID" value="SJN33856.1"/>
    <property type="molecule type" value="Genomic_DNA"/>
</dbReference>
<evidence type="ECO:0008006" key="3">
    <source>
        <dbReference type="Google" id="ProtNLM"/>
    </source>
</evidence>